<accession>A0A1H4TVR3</accession>
<sequence length="382" mass="43417">MRILHGPVNVGNQPWVLSRAERQLGASSDVVVRNDTWLGYSADRMLSAKDAGFLETAIRSAAFGLKNQWHYDVLHYYFGQTFLSPGFPLSAPGSVLSRPSLLTDIINRLATADLHAARLFNKKLFMTLQGCDVRLANEGNRRNEWTMCAPQHCELYQRCTDALDHRRHFLIEKVLPLFDRVFYLNPELGHIVPNGQFLPYSNVEIEKFDVVPPSEQGRLKIVHAPTAGRIKGTPMILKALEQLRSRYDFDLILVEKTSHEQALEIYRSADLAIDQVLAGWYGGFAVEMMAMGKPAACYIREEDMMFVPDAIRRELPVYRLNPGDLAESIAAVLDRRSEWSMRGQASRLYVERWHNPKSIAKAMLDAYQSPDSSFELIPNMTM</sequence>
<protein>
    <submittedName>
        <fullName evidence="1">Glycosyltransferase involved in cell wall bisynthesis</fullName>
    </submittedName>
</protein>
<dbReference type="SUPFAM" id="SSF53756">
    <property type="entry name" value="UDP-Glycosyltransferase/glycogen phosphorylase"/>
    <property type="match status" value="1"/>
</dbReference>
<organism evidence="1 2">
    <name type="scientific">Bradyrhizobium erythrophlei</name>
    <dbReference type="NCBI Taxonomy" id="1437360"/>
    <lineage>
        <taxon>Bacteria</taxon>
        <taxon>Pseudomonadati</taxon>
        <taxon>Pseudomonadota</taxon>
        <taxon>Alphaproteobacteria</taxon>
        <taxon>Hyphomicrobiales</taxon>
        <taxon>Nitrobacteraceae</taxon>
        <taxon>Bradyrhizobium</taxon>
    </lineage>
</organism>
<dbReference type="Gene3D" id="3.40.50.2000">
    <property type="entry name" value="Glycogen Phosphorylase B"/>
    <property type="match status" value="1"/>
</dbReference>
<gene>
    <name evidence="1" type="ORF">SAMN05444164_2246</name>
</gene>
<name>A0A1H4TVR3_9BRAD</name>
<dbReference type="Proteomes" id="UP000198992">
    <property type="component" value="Unassembled WGS sequence"/>
</dbReference>
<reference evidence="1 2" key="1">
    <citation type="submission" date="2016-10" db="EMBL/GenBank/DDBJ databases">
        <authorList>
            <person name="de Groot N.N."/>
        </authorList>
    </citation>
    <scope>NUCLEOTIDE SEQUENCE [LARGE SCALE GENOMIC DNA]</scope>
    <source>
        <strain evidence="1 2">MT12</strain>
    </source>
</reference>
<dbReference type="OrthoDB" id="3318784at2"/>
<evidence type="ECO:0000313" key="1">
    <source>
        <dbReference type="EMBL" id="SEC60151.1"/>
    </source>
</evidence>
<dbReference type="EMBL" id="FNTH01000001">
    <property type="protein sequence ID" value="SEC60151.1"/>
    <property type="molecule type" value="Genomic_DNA"/>
</dbReference>
<dbReference type="AlphaFoldDB" id="A0A1H4TVR3"/>
<keyword evidence="1" id="KW-0808">Transferase</keyword>
<dbReference type="GO" id="GO:0016740">
    <property type="term" value="F:transferase activity"/>
    <property type="evidence" value="ECO:0007669"/>
    <property type="project" value="UniProtKB-KW"/>
</dbReference>
<dbReference type="RefSeq" id="WP_092115547.1">
    <property type="nucleotide sequence ID" value="NZ_FNTH01000001.1"/>
</dbReference>
<proteinExistence type="predicted"/>
<evidence type="ECO:0000313" key="2">
    <source>
        <dbReference type="Proteomes" id="UP000198992"/>
    </source>
</evidence>